<accession>A0AAW1SXF8</accession>
<comment type="caution">
    <text evidence="2">The sequence shown here is derived from an EMBL/GenBank/DDBJ whole genome shotgun (WGS) entry which is preliminary data.</text>
</comment>
<feature type="region of interest" description="Disordered" evidence="1">
    <location>
        <begin position="1"/>
        <end position="68"/>
    </location>
</feature>
<feature type="compositionally biased region" description="Low complexity" evidence="1">
    <location>
        <begin position="58"/>
        <end position="68"/>
    </location>
</feature>
<sequence length="68" mass="6897">MDVALQPSQMPSAGPGGAEDTKRSWDSQGLAPRDTGNGGRLGIRGHQAQLGPPPPDALPAGASPRNVK</sequence>
<protein>
    <submittedName>
        <fullName evidence="2">Uncharacterized protein</fullName>
    </submittedName>
</protein>
<proteinExistence type="predicted"/>
<evidence type="ECO:0000313" key="3">
    <source>
        <dbReference type="Proteomes" id="UP001485043"/>
    </source>
</evidence>
<evidence type="ECO:0000256" key="1">
    <source>
        <dbReference type="SAM" id="MobiDB-lite"/>
    </source>
</evidence>
<feature type="compositionally biased region" description="Polar residues" evidence="1">
    <location>
        <begin position="1"/>
        <end position="11"/>
    </location>
</feature>
<dbReference type="EMBL" id="JALJOV010000754">
    <property type="protein sequence ID" value="KAK9861471.1"/>
    <property type="molecule type" value="Genomic_DNA"/>
</dbReference>
<gene>
    <name evidence="2" type="ORF">WJX84_010195</name>
</gene>
<dbReference type="AlphaFoldDB" id="A0AAW1SXF8"/>
<dbReference type="Proteomes" id="UP001485043">
    <property type="component" value="Unassembled WGS sequence"/>
</dbReference>
<reference evidence="2 3" key="1">
    <citation type="journal article" date="2024" name="Nat. Commun.">
        <title>Phylogenomics reveals the evolutionary origins of lichenization in chlorophyte algae.</title>
        <authorList>
            <person name="Puginier C."/>
            <person name="Libourel C."/>
            <person name="Otte J."/>
            <person name="Skaloud P."/>
            <person name="Haon M."/>
            <person name="Grisel S."/>
            <person name="Petersen M."/>
            <person name="Berrin J.G."/>
            <person name="Delaux P.M."/>
            <person name="Dal Grande F."/>
            <person name="Keller J."/>
        </authorList>
    </citation>
    <scope>NUCLEOTIDE SEQUENCE [LARGE SCALE GENOMIC DNA]</scope>
    <source>
        <strain evidence="2 3">SAG 2523</strain>
    </source>
</reference>
<name>A0AAW1SXF8_9CHLO</name>
<evidence type="ECO:0000313" key="2">
    <source>
        <dbReference type="EMBL" id="KAK9861471.1"/>
    </source>
</evidence>
<keyword evidence="3" id="KW-1185">Reference proteome</keyword>
<organism evidence="2 3">
    <name type="scientific">Apatococcus fuscideae</name>
    <dbReference type="NCBI Taxonomy" id="2026836"/>
    <lineage>
        <taxon>Eukaryota</taxon>
        <taxon>Viridiplantae</taxon>
        <taxon>Chlorophyta</taxon>
        <taxon>core chlorophytes</taxon>
        <taxon>Trebouxiophyceae</taxon>
        <taxon>Chlorellales</taxon>
        <taxon>Chlorellaceae</taxon>
        <taxon>Apatococcus</taxon>
    </lineage>
</organism>